<keyword evidence="6 10" id="KW-1133">Transmembrane helix</keyword>
<dbReference type="GO" id="GO:0005886">
    <property type="term" value="C:plasma membrane"/>
    <property type="evidence" value="ECO:0007669"/>
    <property type="project" value="UniProtKB-SubCell"/>
</dbReference>
<keyword evidence="12" id="KW-1185">Reference proteome</keyword>
<dbReference type="GO" id="GO:0042910">
    <property type="term" value="F:xenobiotic transmembrane transporter activity"/>
    <property type="evidence" value="ECO:0007669"/>
    <property type="project" value="InterPro"/>
</dbReference>
<dbReference type="Proteomes" id="UP000648075">
    <property type="component" value="Unassembled WGS sequence"/>
</dbReference>
<dbReference type="InterPro" id="IPR048279">
    <property type="entry name" value="MdtK-like"/>
</dbReference>
<dbReference type="PANTHER" id="PTHR43298">
    <property type="entry name" value="MULTIDRUG RESISTANCE PROTEIN NORM-RELATED"/>
    <property type="match status" value="1"/>
</dbReference>
<feature type="transmembrane region" description="Helical" evidence="10">
    <location>
        <begin position="389"/>
        <end position="409"/>
    </location>
</feature>
<dbReference type="GO" id="GO:0015297">
    <property type="term" value="F:antiporter activity"/>
    <property type="evidence" value="ECO:0007669"/>
    <property type="project" value="UniProtKB-KW"/>
</dbReference>
<dbReference type="InterPro" id="IPR050222">
    <property type="entry name" value="MATE_MdtK"/>
</dbReference>
<keyword evidence="8 10" id="KW-0472">Membrane</keyword>
<feature type="transmembrane region" description="Helical" evidence="10">
    <location>
        <begin position="91"/>
        <end position="112"/>
    </location>
</feature>
<accession>A0A918PE82</accession>
<dbReference type="RefSeq" id="WP_189620965.1">
    <property type="nucleotide sequence ID" value="NZ_BMZA01000005.1"/>
</dbReference>
<dbReference type="GO" id="GO:0006811">
    <property type="term" value="P:monoatomic ion transport"/>
    <property type="evidence" value="ECO:0007669"/>
    <property type="project" value="UniProtKB-KW"/>
</dbReference>
<feature type="transmembrane region" description="Helical" evidence="10">
    <location>
        <begin position="308"/>
        <end position="333"/>
    </location>
</feature>
<evidence type="ECO:0000256" key="1">
    <source>
        <dbReference type="ARBA" id="ARBA00004429"/>
    </source>
</evidence>
<feature type="transmembrane region" description="Helical" evidence="10">
    <location>
        <begin position="267"/>
        <end position="287"/>
    </location>
</feature>
<evidence type="ECO:0000256" key="9">
    <source>
        <dbReference type="ARBA" id="ARBA00031636"/>
    </source>
</evidence>
<feature type="transmembrane region" description="Helical" evidence="10">
    <location>
        <begin position="353"/>
        <end position="377"/>
    </location>
</feature>
<evidence type="ECO:0000256" key="6">
    <source>
        <dbReference type="ARBA" id="ARBA00022989"/>
    </source>
</evidence>
<feature type="transmembrane region" description="Helical" evidence="10">
    <location>
        <begin position="237"/>
        <end position="261"/>
    </location>
</feature>
<feature type="transmembrane region" description="Helical" evidence="10">
    <location>
        <begin position="415"/>
        <end position="437"/>
    </location>
</feature>
<reference evidence="11" key="2">
    <citation type="submission" date="2020-09" db="EMBL/GenBank/DDBJ databases">
        <authorList>
            <person name="Sun Q."/>
            <person name="Kim S."/>
        </authorList>
    </citation>
    <scope>NUCLEOTIDE SEQUENCE</scope>
    <source>
        <strain evidence="11">KCTC 32255</strain>
    </source>
</reference>
<feature type="transmembrane region" description="Helical" evidence="10">
    <location>
        <begin position="12"/>
        <end position="34"/>
    </location>
</feature>
<dbReference type="Pfam" id="PF01554">
    <property type="entry name" value="MatE"/>
    <property type="match status" value="2"/>
</dbReference>
<name>A0A918PE82_9SPHN</name>
<evidence type="ECO:0000256" key="5">
    <source>
        <dbReference type="ARBA" id="ARBA00022692"/>
    </source>
</evidence>
<gene>
    <name evidence="11" type="primary">norM</name>
    <name evidence="11" type="ORF">GCM10011614_17710</name>
</gene>
<evidence type="ECO:0000256" key="8">
    <source>
        <dbReference type="ARBA" id="ARBA00023136"/>
    </source>
</evidence>
<evidence type="ECO:0000256" key="2">
    <source>
        <dbReference type="ARBA" id="ARBA00022448"/>
    </source>
</evidence>
<keyword evidence="7" id="KW-0406">Ion transport</keyword>
<evidence type="ECO:0000256" key="3">
    <source>
        <dbReference type="ARBA" id="ARBA00022449"/>
    </source>
</evidence>
<feature type="transmembrane region" description="Helical" evidence="10">
    <location>
        <begin position="157"/>
        <end position="178"/>
    </location>
</feature>
<evidence type="ECO:0000313" key="11">
    <source>
        <dbReference type="EMBL" id="GGZ03267.1"/>
    </source>
</evidence>
<keyword evidence="5 10" id="KW-0812">Transmembrane</keyword>
<comment type="caution">
    <text evidence="11">The sequence shown here is derived from an EMBL/GenBank/DDBJ whole genome shotgun (WGS) entry which is preliminary data.</text>
</comment>
<dbReference type="CDD" id="cd13131">
    <property type="entry name" value="MATE_NorM_like"/>
    <property type="match status" value="1"/>
</dbReference>
<reference evidence="11" key="1">
    <citation type="journal article" date="2014" name="Int. J. Syst. Evol. Microbiol.">
        <title>Complete genome sequence of Corynebacterium casei LMG S-19264T (=DSM 44701T), isolated from a smear-ripened cheese.</title>
        <authorList>
            <consortium name="US DOE Joint Genome Institute (JGI-PGF)"/>
            <person name="Walter F."/>
            <person name="Albersmeier A."/>
            <person name="Kalinowski J."/>
            <person name="Ruckert C."/>
        </authorList>
    </citation>
    <scope>NUCLEOTIDE SEQUENCE</scope>
    <source>
        <strain evidence="11">KCTC 32255</strain>
    </source>
</reference>
<evidence type="ECO:0000256" key="4">
    <source>
        <dbReference type="ARBA" id="ARBA00022475"/>
    </source>
</evidence>
<evidence type="ECO:0000313" key="12">
    <source>
        <dbReference type="Proteomes" id="UP000648075"/>
    </source>
</evidence>
<keyword evidence="3" id="KW-0050">Antiport</keyword>
<dbReference type="PIRSF" id="PIRSF006603">
    <property type="entry name" value="DinF"/>
    <property type="match status" value="1"/>
</dbReference>
<dbReference type="NCBIfam" id="TIGR00797">
    <property type="entry name" value="matE"/>
    <property type="match status" value="1"/>
</dbReference>
<proteinExistence type="predicted"/>
<feature type="transmembrane region" description="Helical" evidence="10">
    <location>
        <begin position="46"/>
        <end position="70"/>
    </location>
</feature>
<dbReference type="PANTHER" id="PTHR43298:SF2">
    <property type="entry name" value="FMN_FAD EXPORTER YEEO-RELATED"/>
    <property type="match status" value="1"/>
</dbReference>
<keyword evidence="4" id="KW-1003">Cell membrane</keyword>
<keyword evidence="2" id="KW-0813">Transport</keyword>
<evidence type="ECO:0000256" key="7">
    <source>
        <dbReference type="ARBA" id="ARBA00023065"/>
    </source>
</evidence>
<organism evidence="11 12">
    <name type="scientific">Novosphingobium colocasiae</name>
    <dbReference type="NCBI Taxonomy" id="1256513"/>
    <lineage>
        <taxon>Bacteria</taxon>
        <taxon>Pseudomonadati</taxon>
        <taxon>Pseudomonadota</taxon>
        <taxon>Alphaproteobacteria</taxon>
        <taxon>Sphingomonadales</taxon>
        <taxon>Sphingomonadaceae</taxon>
        <taxon>Novosphingobium</taxon>
    </lineage>
</organism>
<protein>
    <recommendedName>
        <fullName evidence="9">Multidrug-efflux transporter</fullName>
    </recommendedName>
</protein>
<dbReference type="InterPro" id="IPR002528">
    <property type="entry name" value="MATE_fam"/>
</dbReference>
<sequence>MRGELAATLRLAGPLVLSNLLQMAVYATDVIFLARLGQRDLAASSLGVAVVMLLMMAIIGVTGAVAPLIAAELGRRLHSVREVRRSARMGLWLAGAMGLIAIALCQGGETLLRATGQPADLADRAGGFVALLSLSLPMMGAAQVLRTVVSALGRPHYAMLITAFAILVNAAGNYTFIFGHFGFPALGLPGSALASILTSVVMAGAYVVAIRSDRVLRRYHLFGRFWRAEPERLRQMLVLGVPIALTLVAEGGLFSGAAFLMGRIGEVSLAAHAIALQIASIAFQVPYGVGQAATIRVGYHFGAADRAAIGRAGAAAFLVSLCFSVLATAAMFAAPHAFLSAYIDVADPANARLVALATGFLFMAAVFQFSDGLQAVAAGALRGLQDTRVPMAIALAGYWLGGFATAYVLGFHTRLAGLGVWIGLAVGLTIAAVLLLARWIGRGRFNLLP</sequence>
<comment type="subcellular location">
    <subcellularLocation>
        <location evidence="1">Cell inner membrane</location>
        <topology evidence="1">Multi-pass membrane protein</topology>
    </subcellularLocation>
</comment>
<dbReference type="EMBL" id="BMZA01000005">
    <property type="protein sequence ID" value="GGZ03267.1"/>
    <property type="molecule type" value="Genomic_DNA"/>
</dbReference>
<feature type="transmembrane region" description="Helical" evidence="10">
    <location>
        <begin position="124"/>
        <end position="145"/>
    </location>
</feature>
<dbReference type="AlphaFoldDB" id="A0A918PE82"/>
<evidence type="ECO:0000256" key="10">
    <source>
        <dbReference type="SAM" id="Phobius"/>
    </source>
</evidence>
<feature type="transmembrane region" description="Helical" evidence="10">
    <location>
        <begin position="190"/>
        <end position="209"/>
    </location>
</feature>